<reference evidence="3" key="1">
    <citation type="journal article" date="2019" name="Nature">
        <title>Anaerobic oxidation of ethane by archaea from a marine hydrocarbon seep.</title>
        <authorList>
            <person name="Chen S.C."/>
            <person name="Musat N."/>
            <person name="Lechtenfeld O.J."/>
            <person name="Paschke H."/>
            <person name="Schmidt M."/>
            <person name="Said N."/>
            <person name="Popp D."/>
            <person name="Calabrese F."/>
            <person name="Stryhanyuk H."/>
            <person name="Jaekel U."/>
            <person name="Zhu Y.G."/>
            <person name="Joye S.B."/>
            <person name="Richnow H.H."/>
            <person name="Widdel F."/>
            <person name="Musat F."/>
        </authorList>
    </citation>
    <scope>NUCLEOTIDE SEQUENCE</scope>
    <source>
        <strain evidence="3">Eth-Arch1</strain>
    </source>
</reference>
<evidence type="ECO:0000313" key="4">
    <source>
        <dbReference type="Proteomes" id="UP000291831"/>
    </source>
</evidence>
<comment type="caution">
    <text evidence="3">The sequence shown here is derived from an EMBL/GenBank/DDBJ whole genome shotgun (WGS) entry which is preliminary data.</text>
</comment>
<sequence length="177" mass="19698">MAKLDEKTIHKIELDISRKLIEIGLKPSRLIFDTTNFYTHIGQGENLPQKGISKDKRYDKNLIGVGLTVSDHNIPFQLIAYPANESDVRIFSELIDDICKRLEEIGIPGKGIVIIFDRGMNSAENIGKVVGRMHVALIAACTNVPGDVPDACFRVRGVMGECGWKHHQSTSCNRKLV</sequence>
<dbReference type="PANTHER" id="PTHR34614">
    <property type="match status" value="1"/>
</dbReference>
<evidence type="ECO:0000313" key="2">
    <source>
        <dbReference type="EMBL" id="RZB32711.1"/>
    </source>
</evidence>
<evidence type="ECO:0000313" key="3">
    <source>
        <dbReference type="EMBL" id="RZB33138.1"/>
    </source>
</evidence>
<organism evidence="3 4">
    <name type="scientific">Candidatus Argoarchaeum ethanivorans</name>
    <dbReference type="NCBI Taxonomy" id="2608793"/>
    <lineage>
        <taxon>Archaea</taxon>
        <taxon>Methanobacteriati</taxon>
        <taxon>Methanobacteriota</taxon>
        <taxon>Stenosarchaea group</taxon>
        <taxon>Methanomicrobia</taxon>
        <taxon>Methanosarcinales</taxon>
        <taxon>Methanosarcinales incertae sedis</taxon>
        <taxon>GOM Arc I cluster</taxon>
        <taxon>Candidatus Argoarchaeum</taxon>
    </lineage>
</organism>
<proteinExistence type="predicted"/>
<protein>
    <recommendedName>
        <fullName evidence="5">Transposase IS4-like domain-containing protein</fullName>
    </recommendedName>
</protein>
<accession>A0A8B3S444</accession>
<name>A0A8B3S444_9EURY</name>
<dbReference type="AlphaFoldDB" id="A0A8B3S444"/>
<dbReference type="PANTHER" id="PTHR34614:SF2">
    <property type="entry name" value="TRANSPOSASE IS4-LIKE DOMAIN-CONTAINING PROTEIN"/>
    <property type="match status" value="1"/>
</dbReference>
<evidence type="ECO:0000313" key="1">
    <source>
        <dbReference type="EMBL" id="RZB32639.1"/>
    </source>
</evidence>
<evidence type="ECO:0008006" key="5">
    <source>
        <dbReference type="Google" id="ProtNLM"/>
    </source>
</evidence>
<dbReference type="EMBL" id="RPGO01000005">
    <property type="protein sequence ID" value="RZB32639.1"/>
    <property type="molecule type" value="Genomic_DNA"/>
</dbReference>
<reference evidence="4" key="2">
    <citation type="submission" date="2019-01" db="EMBL/GenBank/DDBJ databases">
        <title>Anaerobic oxidation of ethane by archaea from a marine hydrocarbon seep.</title>
        <authorList>
            <person name="Musat F."/>
        </authorList>
    </citation>
    <scope>NUCLEOTIDE SEQUENCE [LARGE SCALE GENOMIC DNA]</scope>
</reference>
<dbReference type="Proteomes" id="UP000291831">
    <property type="component" value="Unassembled WGS sequence"/>
</dbReference>
<dbReference type="EMBL" id="RPGO01000002">
    <property type="protein sequence ID" value="RZB33138.1"/>
    <property type="molecule type" value="Genomic_DNA"/>
</dbReference>
<gene>
    <name evidence="3" type="ORF">AEth_00057</name>
    <name evidence="1" type="ORF">AEth_00317</name>
    <name evidence="2" type="ORF">AEth_00389</name>
</gene>
<dbReference type="EMBL" id="RPGO01000005">
    <property type="protein sequence ID" value="RZB32711.1"/>
    <property type="molecule type" value="Genomic_DNA"/>
</dbReference>